<dbReference type="AlphaFoldDB" id="A0A6J4V9H9"/>
<proteinExistence type="predicted"/>
<protein>
    <recommendedName>
        <fullName evidence="3">Nudix hydrolase domain-containing protein</fullName>
    </recommendedName>
</protein>
<evidence type="ECO:0008006" key="3">
    <source>
        <dbReference type="Google" id="ProtNLM"/>
    </source>
</evidence>
<dbReference type="InterPro" id="IPR015797">
    <property type="entry name" value="NUDIX_hydrolase-like_dom_sf"/>
</dbReference>
<evidence type="ECO:0000256" key="1">
    <source>
        <dbReference type="SAM" id="MobiDB-lite"/>
    </source>
</evidence>
<sequence length="126" mass="13592">MGGATTSSPVAGSRRASRPRRPPREATEELGLTVAVGRRVAEFPFAGALHHFFLATPIGGRFGDGHGPEMRSEDPLELGTYRAVWLPLDDLLALDVRPRAGARLIAGVRAAGWAWPRGVARLREET</sequence>
<dbReference type="EMBL" id="CADCWN010000154">
    <property type="protein sequence ID" value="CAA9570818.1"/>
    <property type="molecule type" value="Genomic_DNA"/>
</dbReference>
<gene>
    <name evidence="2" type="ORF">AVDCRST_MAG18-1956</name>
</gene>
<evidence type="ECO:0000313" key="2">
    <source>
        <dbReference type="EMBL" id="CAA9570818.1"/>
    </source>
</evidence>
<feature type="region of interest" description="Disordered" evidence="1">
    <location>
        <begin position="1"/>
        <end position="28"/>
    </location>
</feature>
<reference evidence="2" key="1">
    <citation type="submission" date="2020-02" db="EMBL/GenBank/DDBJ databases">
        <authorList>
            <person name="Meier V. D."/>
        </authorList>
    </citation>
    <scope>NUCLEOTIDE SEQUENCE</scope>
    <source>
        <strain evidence="2">AVDCRST_MAG18</strain>
    </source>
</reference>
<accession>A0A6J4V9H9</accession>
<organism evidence="2">
    <name type="scientific">uncultured Thermomicrobiales bacterium</name>
    <dbReference type="NCBI Taxonomy" id="1645740"/>
    <lineage>
        <taxon>Bacteria</taxon>
        <taxon>Pseudomonadati</taxon>
        <taxon>Thermomicrobiota</taxon>
        <taxon>Thermomicrobia</taxon>
        <taxon>Thermomicrobiales</taxon>
        <taxon>environmental samples</taxon>
    </lineage>
</organism>
<dbReference type="Gene3D" id="3.90.79.10">
    <property type="entry name" value="Nucleoside Triphosphate Pyrophosphohydrolase"/>
    <property type="match status" value="1"/>
</dbReference>
<dbReference type="SUPFAM" id="SSF55811">
    <property type="entry name" value="Nudix"/>
    <property type="match status" value="1"/>
</dbReference>
<name>A0A6J4V9H9_9BACT</name>